<evidence type="ECO:0000256" key="3">
    <source>
        <dbReference type="ARBA" id="ARBA00022729"/>
    </source>
</evidence>
<evidence type="ECO:0000256" key="4">
    <source>
        <dbReference type="SAM" id="SignalP"/>
    </source>
</evidence>
<dbReference type="Proteomes" id="UP001596455">
    <property type="component" value="Unassembled WGS sequence"/>
</dbReference>
<comment type="similarity">
    <text evidence="2">Belongs to the bacterial solute-binding protein 2 family.</text>
</comment>
<protein>
    <submittedName>
        <fullName evidence="6">Sugar ABC transporter substrate-binding protein</fullName>
    </submittedName>
</protein>
<proteinExistence type="inferred from homology"/>
<evidence type="ECO:0000313" key="6">
    <source>
        <dbReference type="EMBL" id="MFC7404114.1"/>
    </source>
</evidence>
<dbReference type="SUPFAM" id="SSF53822">
    <property type="entry name" value="Periplasmic binding protein-like I"/>
    <property type="match status" value="1"/>
</dbReference>
<evidence type="ECO:0000256" key="2">
    <source>
        <dbReference type="ARBA" id="ARBA00007639"/>
    </source>
</evidence>
<reference evidence="7" key="1">
    <citation type="journal article" date="2019" name="Int. J. Syst. Evol. Microbiol.">
        <title>The Global Catalogue of Microorganisms (GCM) 10K type strain sequencing project: providing services to taxonomists for standard genome sequencing and annotation.</title>
        <authorList>
            <consortium name="The Broad Institute Genomics Platform"/>
            <consortium name="The Broad Institute Genome Sequencing Center for Infectious Disease"/>
            <person name="Wu L."/>
            <person name="Ma J."/>
        </authorList>
    </citation>
    <scope>NUCLEOTIDE SEQUENCE [LARGE SCALE GENOMIC DNA]</scope>
    <source>
        <strain evidence="7">JCM 1490</strain>
    </source>
</reference>
<feature type="domain" description="Periplasmic binding protein" evidence="5">
    <location>
        <begin position="55"/>
        <end position="365"/>
    </location>
</feature>
<dbReference type="Pfam" id="PF13407">
    <property type="entry name" value="Peripla_BP_4"/>
    <property type="match status" value="1"/>
</dbReference>
<name>A0ABW2Q553_9MICO</name>
<dbReference type="EMBL" id="JBHTCQ010000001">
    <property type="protein sequence ID" value="MFC7404114.1"/>
    <property type="molecule type" value="Genomic_DNA"/>
</dbReference>
<dbReference type="InterPro" id="IPR025997">
    <property type="entry name" value="SBP_2_dom"/>
</dbReference>
<dbReference type="PANTHER" id="PTHR46847">
    <property type="entry name" value="D-ALLOSE-BINDING PERIPLASMIC PROTEIN-RELATED"/>
    <property type="match status" value="1"/>
</dbReference>
<sequence length="406" mass="42791">MTHVRPVRTRARRRAALLTAPISAAALMLAACGEDAGGDGGGGGDGGEAVDSVTIGWTPPDITGVFQTATNYFEQAAEEAGNHGIDVTVQSRSPATHTDYADQLAIVEDFITQQVDVIAISPADTQAILPAIQQANSAGIPVIIVNLLEELEGVEVATYIGFSNSEAAEVSGYAVLDYYGGPGVLGDGETVDPPEDGYLDIDWWRSVYVGADLGGVEANGVIIEGIAGSLFSNERNNGFNAAIEEASGVEILAQPIAADWNREMGTSAAEDFLSRFGPDQLDFIYASSNEMGMGAAAAASQRGRLDTSGGQSPPEEGRVAVFTNDVTPESVDMIREGRIVAETHHGFAEWGWLGTASAVRLACGSEVERLQDIRPRTVYEGNADMFYPDLELPEIDWDGIAAECGQ</sequence>
<accession>A0ABW2Q553</accession>
<feature type="chain" id="PRO_5047304778" evidence="4">
    <location>
        <begin position="31"/>
        <end position="406"/>
    </location>
</feature>
<dbReference type="PROSITE" id="PS51257">
    <property type="entry name" value="PROKAR_LIPOPROTEIN"/>
    <property type="match status" value="1"/>
</dbReference>
<evidence type="ECO:0000259" key="5">
    <source>
        <dbReference type="Pfam" id="PF13407"/>
    </source>
</evidence>
<dbReference type="InterPro" id="IPR028082">
    <property type="entry name" value="Peripla_BP_I"/>
</dbReference>
<evidence type="ECO:0000256" key="1">
    <source>
        <dbReference type="ARBA" id="ARBA00004196"/>
    </source>
</evidence>
<organism evidence="6 7">
    <name type="scientific">Georgenia alba</name>
    <dbReference type="NCBI Taxonomy" id="2233858"/>
    <lineage>
        <taxon>Bacteria</taxon>
        <taxon>Bacillati</taxon>
        <taxon>Actinomycetota</taxon>
        <taxon>Actinomycetes</taxon>
        <taxon>Micrococcales</taxon>
        <taxon>Bogoriellaceae</taxon>
        <taxon>Georgenia</taxon>
    </lineage>
</organism>
<evidence type="ECO:0000313" key="7">
    <source>
        <dbReference type="Proteomes" id="UP001596455"/>
    </source>
</evidence>
<keyword evidence="7" id="KW-1185">Reference proteome</keyword>
<gene>
    <name evidence="6" type="ORF">ACFQQL_03250</name>
</gene>
<dbReference type="CDD" id="cd01536">
    <property type="entry name" value="PBP1_ABC_sugar_binding-like"/>
    <property type="match status" value="1"/>
</dbReference>
<dbReference type="Gene3D" id="3.40.50.2300">
    <property type="match status" value="2"/>
</dbReference>
<feature type="signal peptide" evidence="4">
    <location>
        <begin position="1"/>
        <end position="30"/>
    </location>
</feature>
<dbReference type="RefSeq" id="WP_382391204.1">
    <property type="nucleotide sequence ID" value="NZ_JBHTCQ010000001.1"/>
</dbReference>
<comment type="subcellular location">
    <subcellularLocation>
        <location evidence="1">Cell envelope</location>
    </subcellularLocation>
</comment>
<dbReference type="PANTHER" id="PTHR46847:SF1">
    <property type="entry name" value="D-ALLOSE-BINDING PERIPLASMIC PROTEIN-RELATED"/>
    <property type="match status" value="1"/>
</dbReference>
<keyword evidence="3 4" id="KW-0732">Signal</keyword>
<comment type="caution">
    <text evidence="6">The sequence shown here is derived from an EMBL/GenBank/DDBJ whole genome shotgun (WGS) entry which is preliminary data.</text>
</comment>